<name>A0ABP9UCN2_9DEIO</name>
<dbReference type="Pfam" id="PF00571">
    <property type="entry name" value="CBS"/>
    <property type="match status" value="2"/>
</dbReference>
<evidence type="ECO:0000313" key="4">
    <source>
        <dbReference type="EMBL" id="GAA5439958.1"/>
    </source>
</evidence>
<feature type="domain" description="CBS" evidence="3">
    <location>
        <begin position="37"/>
        <end position="93"/>
    </location>
</feature>
<accession>A0ABP9UCN2</accession>
<keyword evidence="1" id="KW-0677">Repeat</keyword>
<dbReference type="SMART" id="SM00116">
    <property type="entry name" value="CBS"/>
    <property type="match status" value="2"/>
</dbReference>
<dbReference type="PROSITE" id="PS51371">
    <property type="entry name" value="CBS"/>
    <property type="match status" value="2"/>
</dbReference>
<dbReference type="PANTHER" id="PTHR48108">
    <property type="entry name" value="CBS DOMAIN-CONTAINING PROTEIN CBSX2, CHLOROPLASTIC"/>
    <property type="match status" value="1"/>
</dbReference>
<dbReference type="InterPro" id="IPR000644">
    <property type="entry name" value="CBS_dom"/>
</dbReference>
<evidence type="ECO:0000313" key="5">
    <source>
        <dbReference type="Proteomes" id="UP001423409"/>
    </source>
</evidence>
<feature type="domain" description="CBS" evidence="3">
    <location>
        <begin position="111"/>
        <end position="169"/>
    </location>
</feature>
<proteinExistence type="predicted"/>
<organism evidence="4 5">
    <name type="scientific">Deinococcus caeni</name>
    <dbReference type="NCBI Taxonomy" id="569127"/>
    <lineage>
        <taxon>Bacteria</taxon>
        <taxon>Thermotogati</taxon>
        <taxon>Deinococcota</taxon>
        <taxon>Deinococci</taxon>
        <taxon>Deinococcales</taxon>
        <taxon>Deinococcaceae</taxon>
        <taxon>Deinococcus</taxon>
    </lineage>
</organism>
<dbReference type="InterPro" id="IPR051462">
    <property type="entry name" value="CBS_domain-containing"/>
</dbReference>
<evidence type="ECO:0000259" key="3">
    <source>
        <dbReference type="PROSITE" id="PS51371"/>
    </source>
</evidence>
<dbReference type="Pfam" id="PF22190">
    <property type="entry name" value="TTHA0829-like_ACT"/>
    <property type="match status" value="1"/>
</dbReference>
<dbReference type="SUPFAM" id="SSF54631">
    <property type="entry name" value="CBS-domain pair"/>
    <property type="match status" value="1"/>
</dbReference>
<dbReference type="Gene3D" id="3.10.580.10">
    <property type="entry name" value="CBS-domain"/>
    <property type="match status" value="1"/>
</dbReference>
<reference evidence="4 5" key="1">
    <citation type="submission" date="2024-02" db="EMBL/GenBank/DDBJ databases">
        <title>Deinococcus caeni NBRC 101312.</title>
        <authorList>
            <person name="Ichikawa N."/>
            <person name="Katano-Makiyama Y."/>
            <person name="Hidaka K."/>
        </authorList>
    </citation>
    <scope>NUCLEOTIDE SEQUENCE [LARGE SCALE GENOMIC DNA]</scope>
    <source>
        <strain evidence="4 5">NBRC 101312</strain>
    </source>
</reference>
<dbReference type="EMBL" id="BAABQU010000014">
    <property type="protein sequence ID" value="GAA5439958.1"/>
    <property type="molecule type" value="Genomic_DNA"/>
</dbReference>
<keyword evidence="5" id="KW-1185">Reference proteome</keyword>
<dbReference type="PANTHER" id="PTHR48108:SF26">
    <property type="entry name" value="CBS DOMAIN-CONTAINING PROTEIN DDB_G0289609"/>
    <property type="match status" value="1"/>
</dbReference>
<dbReference type="CDD" id="cd04584">
    <property type="entry name" value="CBS_pair_AcuB_like"/>
    <property type="match status" value="1"/>
</dbReference>
<keyword evidence="2" id="KW-0129">CBS domain</keyword>
<gene>
    <name evidence="4" type="primary">IMPDH_3</name>
    <name evidence="4" type="ORF">Dcae01_01465</name>
</gene>
<protein>
    <submittedName>
        <fullName evidence="4">Inosine-5'-monophosphate dehydrogenase</fullName>
    </submittedName>
</protein>
<dbReference type="InterPro" id="IPR046342">
    <property type="entry name" value="CBS_dom_sf"/>
</dbReference>
<evidence type="ECO:0000256" key="2">
    <source>
        <dbReference type="PROSITE-ProRule" id="PRU00703"/>
    </source>
</evidence>
<sequence>MEPAGAAKFRIASETNGSPYDGPARLYTAGMLVRDWMTRNPTTVTPDTPVMDALKLLKEGGFRRLPVMDGDRLMGITTRKDLKDAMPSKATTLSVWELNYLLSKLTVEEMMARPVITAAEGEYMEDAALRMQEHHVGGLPVLNDAGRLSGIITTMDVLRAFTGILGMREGGQRLTLDMPDVPGSLERATGAILPSNIISVATFGGENGRRRFVMRVSGEGLKDVRDRVRAAGIDVLD</sequence>
<evidence type="ECO:0000256" key="1">
    <source>
        <dbReference type="ARBA" id="ARBA00022737"/>
    </source>
</evidence>
<dbReference type="Proteomes" id="UP001423409">
    <property type="component" value="Unassembled WGS sequence"/>
</dbReference>
<comment type="caution">
    <text evidence="4">The sequence shown here is derived from an EMBL/GenBank/DDBJ whole genome shotgun (WGS) entry which is preliminary data.</text>
</comment>